<keyword evidence="13" id="KW-0961">Cell wall biogenesis/degradation</keyword>
<keyword evidence="7 21" id="KW-0812">Transmembrane</keyword>
<keyword evidence="5" id="KW-0328">Glycosyltransferase</keyword>
<accession>A0A0C1JL53</accession>
<dbReference type="EC" id="2.4.99.28" evidence="19"/>
<evidence type="ECO:0000256" key="5">
    <source>
        <dbReference type="ARBA" id="ARBA00022676"/>
    </source>
</evidence>
<keyword evidence="4" id="KW-0132">Cell division</keyword>
<comment type="similarity">
    <text evidence="16">Belongs to the SEDS family. FtsW subfamily.</text>
</comment>
<evidence type="ECO:0000256" key="21">
    <source>
        <dbReference type="SAM" id="Phobius"/>
    </source>
</evidence>
<evidence type="ECO:0000256" key="2">
    <source>
        <dbReference type="ARBA" id="ARBA00004752"/>
    </source>
</evidence>
<comment type="catalytic activity">
    <reaction evidence="20">
        <text>[GlcNAc-(1-&gt;4)-Mur2Ac(oyl-L-Ala-gamma-D-Glu-L-Lys-D-Ala-D-Ala)](n)-di-trans,octa-cis-undecaprenyl diphosphate + beta-D-GlcNAc-(1-&gt;4)-Mur2Ac(oyl-L-Ala-gamma-D-Glu-L-Lys-D-Ala-D-Ala)-di-trans,octa-cis-undecaprenyl diphosphate = [GlcNAc-(1-&gt;4)-Mur2Ac(oyl-L-Ala-gamma-D-Glu-L-Lys-D-Ala-D-Ala)](n+1)-di-trans,octa-cis-undecaprenyl diphosphate + di-trans,octa-cis-undecaprenyl diphosphate + H(+)</text>
        <dbReference type="Rhea" id="RHEA:23708"/>
        <dbReference type="Rhea" id="RHEA-COMP:9602"/>
        <dbReference type="Rhea" id="RHEA-COMP:9603"/>
        <dbReference type="ChEBI" id="CHEBI:15378"/>
        <dbReference type="ChEBI" id="CHEBI:58405"/>
        <dbReference type="ChEBI" id="CHEBI:60033"/>
        <dbReference type="ChEBI" id="CHEBI:78435"/>
        <dbReference type="EC" id="2.4.99.28"/>
    </reaction>
</comment>
<feature type="transmembrane region" description="Helical" evidence="21">
    <location>
        <begin position="272"/>
        <end position="292"/>
    </location>
</feature>
<dbReference type="EMBL" id="JSAN01000097">
    <property type="protein sequence ID" value="KIC71316.1"/>
    <property type="molecule type" value="Genomic_DNA"/>
</dbReference>
<evidence type="ECO:0000256" key="11">
    <source>
        <dbReference type="ARBA" id="ARBA00023136"/>
    </source>
</evidence>
<keyword evidence="3" id="KW-1003">Cell membrane</keyword>
<proteinExistence type="inferred from homology"/>
<dbReference type="GO" id="GO:0051301">
    <property type="term" value="P:cell division"/>
    <property type="evidence" value="ECO:0007669"/>
    <property type="project" value="UniProtKB-KW"/>
</dbReference>
<comment type="pathway">
    <text evidence="2">Cell wall biogenesis; peptidoglycan biosynthesis.</text>
</comment>
<dbReference type="PATRIC" id="fig|362787.3.peg.1529"/>
<evidence type="ECO:0000256" key="10">
    <source>
        <dbReference type="ARBA" id="ARBA00022989"/>
    </source>
</evidence>
<evidence type="ECO:0000256" key="18">
    <source>
        <dbReference type="ARBA" id="ARBA00041418"/>
    </source>
</evidence>
<feature type="transmembrane region" description="Helical" evidence="21">
    <location>
        <begin position="338"/>
        <end position="359"/>
    </location>
</feature>
<evidence type="ECO:0000256" key="7">
    <source>
        <dbReference type="ARBA" id="ARBA00022692"/>
    </source>
</evidence>
<dbReference type="Pfam" id="PF01098">
    <property type="entry name" value="FTSW_RODA_SPOVE"/>
    <property type="match status" value="1"/>
</dbReference>
<evidence type="ECO:0000256" key="13">
    <source>
        <dbReference type="ARBA" id="ARBA00023316"/>
    </source>
</evidence>
<evidence type="ECO:0000256" key="20">
    <source>
        <dbReference type="ARBA" id="ARBA00049902"/>
    </source>
</evidence>
<evidence type="ECO:0000256" key="19">
    <source>
        <dbReference type="ARBA" id="ARBA00044770"/>
    </source>
</evidence>
<dbReference type="GO" id="GO:0005886">
    <property type="term" value="C:plasma membrane"/>
    <property type="evidence" value="ECO:0007669"/>
    <property type="project" value="UniProtKB-SubCell"/>
</dbReference>
<evidence type="ECO:0000256" key="1">
    <source>
        <dbReference type="ARBA" id="ARBA00004651"/>
    </source>
</evidence>
<protein>
    <recommendedName>
        <fullName evidence="17">Probable peptidoglycan glycosyltransferase FtsW</fullName>
        <ecNumber evidence="19">2.4.99.28</ecNumber>
    </recommendedName>
    <alternativeName>
        <fullName evidence="18">Cell division protein FtsW</fullName>
    </alternativeName>
    <alternativeName>
        <fullName evidence="15">Cell wall polymerase</fullName>
    </alternativeName>
    <alternativeName>
        <fullName evidence="14">Peptidoglycan polymerase</fullName>
    </alternativeName>
</protein>
<evidence type="ECO:0000256" key="9">
    <source>
        <dbReference type="ARBA" id="ARBA00022984"/>
    </source>
</evidence>
<keyword evidence="8" id="KW-0133">Cell shape</keyword>
<name>A0A0C1JL53_9BACT</name>
<dbReference type="NCBIfam" id="TIGR02614">
    <property type="entry name" value="ftsW"/>
    <property type="match status" value="1"/>
</dbReference>
<dbReference type="AlphaFoldDB" id="A0A0C1JL53"/>
<comment type="caution">
    <text evidence="22">The sequence shown here is derived from an EMBL/GenBank/DDBJ whole genome shotgun (WGS) entry which is preliminary data.</text>
</comment>
<feature type="transmembrane region" description="Helical" evidence="21">
    <location>
        <begin position="74"/>
        <end position="92"/>
    </location>
</feature>
<evidence type="ECO:0000256" key="8">
    <source>
        <dbReference type="ARBA" id="ARBA00022960"/>
    </source>
</evidence>
<dbReference type="GO" id="GO:0008360">
    <property type="term" value="P:regulation of cell shape"/>
    <property type="evidence" value="ECO:0007669"/>
    <property type="project" value="UniProtKB-KW"/>
</dbReference>
<sequence length="371" mass="41002">MFMTFYRSLLLFCVASIFAMGLVMIFNTTSAEVLDLALNKSTHQALLKQIFYCLIGLILAGCVWHLGYQKVISFSPYLLVFFCFLLVLTLIPGLGKEVNGSRRWIGVAGFFFQPSEFVKYIVPAYFIYRMENIEGESLGLKDFLKLIAQVGTPIFLILIEPNNGTAGVIGLVVIVMCVMTKIRFKYWALPLMCFMVIGAISAYHLPYVSARLKVYLHPELDLRGKGHQPYQAKIAAGSGQLLGRGPGNSLQKLSYLPEAQNDYIAAIYAEEFGFIGVTALVILYMIIGYVGFYIAHISSDRRGFYFATAITFLICFQAFMNLGVVSGLLPSTGLNLPFFSQGGTSLMANIAGLGLLLNIAHQRSQVCLNGL</sequence>
<comment type="subcellular location">
    <subcellularLocation>
        <location evidence="1">Cell membrane</location>
        <topology evidence="1">Multi-pass membrane protein</topology>
    </subcellularLocation>
</comment>
<evidence type="ECO:0000256" key="17">
    <source>
        <dbReference type="ARBA" id="ARBA00041185"/>
    </source>
</evidence>
<evidence type="ECO:0000256" key="15">
    <source>
        <dbReference type="ARBA" id="ARBA00033270"/>
    </source>
</evidence>
<dbReference type="GO" id="GO:0015648">
    <property type="term" value="F:lipid-linked peptidoglycan transporter activity"/>
    <property type="evidence" value="ECO:0007669"/>
    <property type="project" value="TreeGrafter"/>
</dbReference>
<evidence type="ECO:0000256" key="6">
    <source>
        <dbReference type="ARBA" id="ARBA00022679"/>
    </source>
</evidence>
<evidence type="ECO:0000256" key="3">
    <source>
        <dbReference type="ARBA" id="ARBA00022475"/>
    </source>
</evidence>
<organism evidence="22 23">
    <name type="scientific">Candidatus Protochlamydia amoebophila</name>
    <dbReference type="NCBI Taxonomy" id="362787"/>
    <lineage>
        <taxon>Bacteria</taxon>
        <taxon>Pseudomonadati</taxon>
        <taxon>Chlamydiota</taxon>
        <taxon>Chlamydiia</taxon>
        <taxon>Parachlamydiales</taxon>
        <taxon>Parachlamydiaceae</taxon>
        <taxon>Candidatus Protochlamydia</taxon>
    </lineage>
</organism>
<dbReference type="Proteomes" id="UP000031465">
    <property type="component" value="Unassembled WGS sequence"/>
</dbReference>
<reference evidence="22 23" key="1">
    <citation type="journal article" date="2014" name="Mol. Biol. Evol.">
        <title>Massive expansion of Ubiquitination-related gene families within the Chlamydiae.</title>
        <authorList>
            <person name="Domman D."/>
            <person name="Collingro A."/>
            <person name="Lagkouvardos I."/>
            <person name="Gehre L."/>
            <person name="Weinmaier T."/>
            <person name="Rattei T."/>
            <person name="Subtil A."/>
            <person name="Horn M."/>
        </authorList>
    </citation>
    <scope>NUCLEOTIDE SEQUENCE [LARGE SCALE GENOMIC DNA]</scope>
    <source>
        <strain evidence="22 23">EI2</strain>
    </source>
</reference>
<evidence type="ECO:0000313" key="22">
    <source>
        <dbReference type="EMBL" id="KIC71316.1"/>
    </source>
</evidence>
<evidence type="ECO:0000256" key="4">
    <source>
        <dbReference type="ARBA" id="ARBA00022618"/>
    </source>
</evidence>
<dbReference type="InterPro" id="IPR001182">
    <property type="entry name" value="FtsW/RodA"/>
</dbReference>
<dbReference type="PANTHER" id="PTHR30474">
    <property type="entry name" value="CELL CYCLE PROTEIN"/>
    <property type="match status" value="1"/>
</dbReference>
<gene>
    <name evidence="22" type="primary">ftsW</name>
    <name evidence="22" type="ORF">DB44_DY00050</name>
</gene>
<keyword evidence="10 21" id="KW-1133">Transmembrane helix</keyword>
<dbReference type="GO" id="GO:0071555">
    <property type="term" value="P:cell wall organization"/>
    <property type="evidence" value="ECO:0007669"/>
    <property type="project" value="UniProtKB-KW"/>
</dbReference>
<feature type="transmembrane region" description="Helical" evidence="21">
    <location>
        <begin position="187"/>
        <end position="205"/>
    </location>
</feature>
<keyword evidence="6" id="KW-0808">Transferase</keyword>
<dbReference type="GO" id="GO:0009252">
    <property type="term" value="P:peptidoglycan biosynthetic process"/>
    <property type="evidence" value="ECO:0007669"/>
    <property type="project" value="UniProtKB-KW"/>
</dbReference>
<keyword evidence="12" id="KW-0131">Cell cycle</keyword>
<feature type="transmembrane region" description="Helical" evidence="21">
    <location>
        <begin position="304"/>
        <end position="326"/>
    </location>
</feature>
<dbReference type="GO" id="GO:0008955">
    <property type="term" value="F:peptidoglycan glycosyltransferase activity"/>
    <property type="evidence" value="ECO:0007669"/>
    <property type="project" value="UniProtKB-EC"/>
</dbReference>
<evidence type="ECO:0000256" key="12">
    <source>
        <dbReference type="ARBA" id="ARBA00023306"/>
    </source>
</evidence>
<keyword evidence="9" id="KW-0573">Peptidoglycan synthesis</keyword>
<keyword evidence="11 21" id="KW-0472">Membrane</keyword>
<evidence type="ECO:0000256" key="16">
    <source>
        <dbReference type="ARBA" id="ARBA00038053"/>
    </source>
</evidence>
<dbReference type="InterPro" id="IPR013437">
    <property type="entry name" value="FtsW"/>
</dbReference>
<feature type="transmembrane region" description="Helical" evidence="21">
    <location>
        <begin position="47"/>
        <end position="67"/>
    </location>
</feature>
<dbReference type="GO" id="GO:0032153">
    <property type="term" value="C:cell division site"/>
    <property type="evidence" value="ECO:0007669"/>
    <property type="project" value="TreeGrafter"/>
</dbReference>
<evidence type="ECO:0000256" key="14">
    <source>
        <dbReference type="ARBA" id="ARBA00032370"/>
    </source>
</evidence>
<evidence type="ECO:0000313" key="23">
    <source>
        <dbReference type="Proteomes" id="UP000031465"/>
    </source>
</evidence>
<dbReference type="PANTHER" id="PTHR30474:SF2">
    <property type="entry name" value="PEPTIDOGLYCAN GLYCOSYLTRANSFERASE FTSW-RELATED"/>
    <property type="match status" value="1"/>
</dbReference>